<name>A0ABM4CRI1_HYDVU</name>
<accession>A0ABM4CRI1</accession>
<gene>
    <name evidence="3" type="primary">LOC136086139</name>
</gene>
<protein>
    <submittedName>
        <fullName evidence="3">Uncharacterized protein LOC136086139</fullName>
    </submittedName>
</protein>
<evidence type="ECO:0000256" key="1">
    <source>
        <dbReference type="SAM" id="Coils"/>
    </source>
</evidence>
<dbReference type="GeneID" id="136086139"/>
<organism evidence="2 3">
    <name type="scientific">Hydra vulgaris</name>
    <name type="common">Hydra</name>
    <name type="synonym">Hydra attenuata</name>
    <dbReference type="NCBI Taxonomy" id="6087"/>
    <lineage>
        <taxon>Eukaryota</taxon>
        <taxon>Metazoa</taxon>
        <taxon>Cnidaria</taxon>
        <taxon>Hydrozoa</taxon>
        <taxon>Hydroidolina</taxon>
        <taxon>Anthoathecata</taxon>
        <taxon>Aplanulata</taxon>
        <taxon>Hydridae</taxon>
        <taxon>Hydra</taxon>
    </lineage>
</organism>
<proteinExistence type="predicted"/>
<keyword evidence="1" id="KW-0175">Coiled coil</keyword>
<keyword evidence="2" id="KW-1185">Reference proteome</keyword>
<evidence type="ECO:0000313" key="2">
    <source>
        <dbReference type="Proteomes" id="UP001652625"/>
    </source>
</evidence>
<feature type="coiled-coil region" evidence="1">
    <location>
        <begin position="183"/>
        <end position="224"/>
    </location>
</feature>
<dbReference type="RefSeq" id="XP_065664487.1">
    <property type="nucleotide sequence ID" value="XM_065808415.1"/>
</dbReference>
<dbReference type="Proteomes" id="UP001652625">
    <property type="component" value="Chromosome 10"/>
</dbReference>
<evidence type="ECO:0000313" key="3">
    <source>
        <dbReference type="RefSeq" id="XP_065664487.1"/>
    </source>
</evidence>
<reference evidence="3" key="1">
    <citation type="submission" date="2025-08" db="UniProtKB">
        <authorList>
            <consortium name="RefSeq"/>
        </authorList>
    </citation>
    <scope>IDENTIFICATION</scope>
</reference>
<sequence length="236" mass="27971">MEEKTVNLISNIKYQIMLNESEIESFSKIIESKEEENDYKSLTLFLQELTTLSRNEGLIGKFSSVFIRFLQKHEKINEDLKEYIKTLMTHMQNRFDQWKAKEWVNYNSTAILKCEKMGIFLKEELHVDLSEIEIAVLKKIVENDNISTSELKELIITLSYNQSDIGKMAMAVVGLIQNRDMEIHLLEKDLESLSKANERYEEEIKKLKEENKQLMNEKQTNEYIELYKNLYTNHLQ</sequence>